<comment type="caution">
    <text evidence="1">The sequence shown here is derived from an EMBL/GenBank/DDBJ whole genome shotgun (WGS) entry which is preliminary data.</text>
</comment>
<evidence type="ECO:0000313" key="2">
    <source>
        <dbReference type="Proteomes" id="UP001175226"/>
    </source>
</evidence>
<reference evidence="1" key="1">
    <citation type="submission" date="2023-06" db="EMBL/GenBank/DDBJ databases">
        <authorList>
            <consortium name="Lawrence Berkeley National Laboratory"/>
            <person name="Ahrendt S."/>
            <person name="Sahu N."/>
            <person name="Indic B."/>
            <person name="Wong-Bajracharya J."/>
            <person name="Merenyi Z."/>
            <person name="Ke H.-M."/>
            <person name="Monk M."/>
            <person name="Kocsube S."/>
            <person name="Drula E."/>
            <person name="Lipzen A."/>
            <person name="Balint B."/>
            <person name="Henrissat B."/>
            <person name="Andreopoulos B."/>
            <person name="Martin F.M."/>
            <person name="Harder C.B."/>
            <person name="Rigling D."/>
            <person name="Ford K.L."/>
            <person name="Foster G.D."/>
            <person name="Pangilinan J."/>
            <person name="Papanicolaou A."/>
            <person name="Barry K."/>
            <person name="LaButti K."/>
            <person name="Viragh M."/>
            <person name="Koriabine M."/>
            <person name="Yan M."/>
            <person name="Riley R."/>
            <person name="Champramary S."/>
            <person name="Plett K.L."/>
            <person name="Tsai I.J."/>
            <person name="Slot J."/>
            <person name="Sipos G."/>
            <person name="Plett J."/>
            <person name="Nagy L.G."/>
            <person name="Grigoriev I.V."/>
        </authorList>
    </citation>
    <scope>NUCLEOTIDE SEQUENCE</scope>
    <source>
        <strain evidence="1">FPL87.14</strain>
    </source>
</reference>
<name>A0AA39MVZ9_9AGAR</name>
<dbReference type="Proteomes" id="UP001175226">
    <property type="component" value="Unassembled WGS sequence"/>
</dbReference>
<accession>A0AA39MVZ9</accession>
<evidence type="ECO:0008006" key="3">
    <source>
        <dbReference type="Google" id="ProtNLM"/>
    </source>
</evidence>
<organism evidence="1 2">
    <name type="scientific">Armillaria borealis</name>
    <dbReference type="NCBI Taxonomy" id="47425"/>
    <lineage>
        <taxon>Eukaryota</taxon>
        <taxon>Fungi</taxon>
        <taxon>Dikarya</taxon>
        <taxon>Basidiomycota</taxon>
        <taxon>Agaricomycotina</taxon>
        <taxon>Agaricomycetes</taxon>
        <taxon>Agaricomycetidae</taxon>
        <taxon>Agaricales</taxon>
        <taxon>Marasmiineae</taxon>
        <taxon>Physalacriaceae</taxon>
        <taxon>Armillaria</taxon>
    </lineage>
</organism>
<proteinExistence type="predicted"/>
<sequence>MAYQSRLPSATMMYPQELIDEIIDYLHDSPSALKACALVSHRFYRRTRVHLFREVDCRTPDDPRSAQVFDIAHGSPELLQCIKRVQFRCLDFFLPDHQTATVEFLHSLPSPMTLSLWDDSYLAQYSVEECEWRRILPAFVSLAPYLAITRLALEGPEWDTFLEFHHIVLSLPNVTELHIISCLKELSPDDDPVVPAPPAPRIKNIRVDVDWGTILSFWEGLRSYRSVYLDHLEEFHVINPSPDELCAVIQTASLASKNLKVLEIDCRPLGGNYESLPPSISPLDLNVITDLRLGVELSDDTPLFINWWIRSFKAVVENPPIMKRLTIKLRGYQSPVTESEPLERAFKELSDLLSKLVRNVDLVFQLNSYRSHPSLCTNHLKSEIVDACEVLKEKANLRVFDMAEYTYDVPVSPFPASTTRIV</sequence>
<dbReference type="EMBL" id="JAUEPT010000009">
    <property type="protein sequence ID" value="KAK0448667.1"/>
    <property type="molecule type" value="Genomic_DNA"/>
</dbReference>
<dbReference type="AlphaFoldDB" id="A0AA39MVZ9"/>
<protein>
    <recommendedName>
        <fullName evidence="3">F-box domain-containing protein</fullName>
    </recommendedName>
</protein>
<gene>
    <name evidence="1" type="ORF">EV421DRAFT_1477135</name>
</gene>
<evidence type="ECO:0000313" key="1">
    <source>
        <dbReference type="EMBL" id="KAK0448667.1"/>
    </source>
</evidence>
<keyword evidence="2" id="KW-1185">Reference proteome</keyword>